<dbReference type="Gene3D" id="1.20.1540.10">
    <property type="entry name" value="Rhomboid-like"/>
    <property type="match status" value="1"/>
</dbReference>
<dbReference type="EMBL" id="QQAH01000009">
    <property type="protein sequence ID" value="RDD81562.1"/>
    <property type="molecule type" value="Genomic_DNA"/>
</dbReference>
<keyword evidence="8" id="KW-1185">Reference proteome</keyword>
<dbReference type="PANTHER" id="PTHR43731:SF26">
    <property type="entry name" value="RHOMBOID-LIKE PROTEIN 10, CHLOROPLASTIC"/>
    <property type="match status" value="1"/>
</dbReference>
<dbReference type="Pfam" id="PF01694">
    <property type="entry name" value="Rhomboid"/>
    <property type="match status" value="1"/>
</dbReference>
<keyword evidence="4 5" id="KW-0472">Membrane</keyword>
<evidence type="ECO:0000256" key="3">
    <source>
        <dbReference type="ARBA" id="ARBA00022989"/>
    </source>
</evidence>
<feature type="transmembrane region" description="Helical" evidence="5">
    <location>
        <begin position="152"/>
        <end position="171"/>
    </location>
</feature>
<feature type="transmembrane region" description="Helical" evidence="5">
    <location>
        <begin position="123"/>
        <end position="145"/>
    </location>
</feature>
<evidence type="ECO:0000256" key="5">
    <source>
        <dbReference type="SAM" id="Phobius"/>
    </source>
</evidence>
<organism evidence="7 8">
    <name type="scientific">Dyella tabacisoli</name>
    <dbReference type="NCBI Taxonomy" id="2282381"/>
    <lineage>
        <taxon>Bacteria</taxon>
        <taxon>Pseudomonadati</taxon>
        <taxon>Pseudomonadota</taxon>
        <taxon>Gammaproteobacteria</taxon>
        <taxon>Lysobacterales</taxon>
        <taxon>Rhodanobacteraceae</taxon>
        <taxon>Dyella</taxon>
    </lineage>
</organism>
<keyword evidence="7" id="KW-0645">Protease</keyword>
<dbReference type="InterPro" id="IPR035952">
    <property type="entry name" value="Rhomboid-like_sf"/>
</dbReference>
<evidence type="ECO:0000256" key="2">
    <source>
        <dbReference type="ARBA" id="ARBA00022692"/>
    </source>
</evidence>
<sequence length="217" mass="24321">MPFDLPPVTRNLLIANIAVYLLQKLMGETMLVYFALWPWGADQVFQASGGAIISLGFRPWQVVSYAFMHGDIMHILFNMLALYMFGGQIERTFGARNFTIYYFVCLVVAALAQLVVVEYFTHGFYPTLGASGAIFGVLLAFGMMYPHEKMMLIFLPIPMPAWLFVTGYAVAELVMGVTGTQAGVAHFAHLGGMLGGYVLIEYWRGKFPIKPQRRLLR</sequence>
<dbReference type="GO" id="GO:0004252">
    <property type="term" value="F:serine-type endopeptidase activity"/>
    <property type="evidence" value="ECO:0007669"/>
    <property type="project" value="InterPro"/>
</dbReference>
<proteinExistence type="predicted"/>
<dbReference type="GO" id="GO:0016020">
    <property type="term" value="C:membrane"/>
    <property type="evidence" value="ECO:0007669"/>
    <property type="project" value="UniProtKB-SubCell"/>
</dbReference>
<keyword evidence="2 5" id="KW-0812">Transmembrane</keyword>
<comment type="subcellular location">
    <subcellularLocation>
        <location evidence="1">Membrane</location>
        <topology evidence="1">Multi-pass membrane protein</topology>
    </subcellularLocation>
</comment>
<dbReference type="InterPro" id="IPR050925">
    <property type="entry name" value="Rhomboid_protease_S54"/>
</dbReference>
<feature type="transmembrane region" description="Helical" evidence="5">
    <location>
        <begin position="183"/>
        <end position="203"/>
    </location>
</feature>
<reference evidence="7 8" key="1">
    <citation type="submission" date="2018-07" db="EMBL/GenBank/DDBJ databases">
        <title>Dyella tabacisoli L4-6T, whole genome shotgun sequence.</title>
        <authorList>
            <person name="Zhou X.-K."/>
            <person name="Li W.-J."/>
            <person name="Duan Y.-Q."/>
        </authorList>
    </citation>
    <scope>NUCLEOTIDE SEQUENCE [LARGE SCALE GENOMIC DNA]</scope>
    <source>
        <strain evidence="7 8">L4-6</strain>
    </source>
</reference>
<evidence type="ECO:0000256" key="1">
    <source>
        <dbReference type="ARBA" id="ARBA00004141"/>
    </source>
</evidence>
<dbReference type="PANTHER" id="PTHR43731">
    <property type="entry name" value="RHOMBOID PROTEASE"/>
    <property type="match status" value="1"/>
</dbReference>
<feature type="transmembrane region" description="Helical" evidence="5">
    <location>
        <begin position="98"/>
        <end position="117"/>
    </location>
</feature>
<feature type="domain" description="Peptidase S54 rhomboid" evidence="6">
    <location>
        <begin position="59"/>
        <end position="200"/>
    </location>
</feature>
<dbReference type="Proteomes" id="UP000253782">
    <property type="component" value="Unassembled WGS sequence"/>
</dbReference>
<accession>A0A369ULB9</accession>
<dbReference type="GO" id="GO:0006508">
    <property type="term" value="P:proteolysis"/>
    <property type="evidence" value="ECO:0007669"/>
    <property type="project" value="UniProtKB-KW"/>
</dbReference>
<dbReference type="RefSeq" id="WP_114845433.1">
    <property type="nucleotide sequence ID" value="NZ_JBHSPE010000005.1"/>
</dbReference>
<keyword evidence="7" id="KW-0378">Hydrolase</keyword>
<dbReference type="InterPro" id="IPR022764">
    <property type="entry name" value="Peptidase_S54_rhomboid_dom"/>
</dbReference>
<feature type="transmembrane region" description="Helical" evidence="5">
    <location>
        <begin position="65"/>
        <end position="86"/>
    </location>
</feature>
<evidence type="ECO:0000256" key="4">
    <source>
        <dbReference type="ARBA" id="ARBA00023136"/>
    </source>
</evidence>
<protein>
    <submittedName>
        <fullName evidence="7">Rhomboid family intramembrane serine protease</fullName>
    </submittedName>
</protein>
<name>A0A369ULB9_9GAMM</name>
<evidence type="ECO:0000313" key="7">
    <source>
        <dbReference type="EMBL" id="RDD81562.1"/>
    </source>
</evidence>
<gene>
    <name evidence="7" type="ORF">DVJ77_10310</name>
</gene>
<dbReference type="OrthoDB" id="9814037at2"/>
<comment type="caution">
    <text evidence="7">The sequence shown here is derived from an EMBL/GenBank/DDBJ whole genome shotgun (WGS) entry which is preliminary data.</text>
</comment>
<feature type="transmembrane region" description="Helical" evidence="5">
    <location>
        <begin position="12"/>
        <end position="36"/>
    </location>
</feature>
<keyword evidence="3 5" id="KW-1133">Transmembrane helix</keyword>
<dbReference type="SUPFAM" id="SSF144091">
    <property type="entry name" value="Rhomboid-like"/>
    <property type="match status" value="1"/>
</dbReference>
<dbReference type="AlphaFoldDB" id="A0A369ULB9"/>
<evidence type="ECO:0000313" key="8">
    <source>
        <dbReference type="Proteomes" id="UP000253782"/>
    </source>
</evidence>
<evidence type="ECO:0000259" key="6">
    <source>
        <dbReference type="Pfam" id="PF01694"/>
    </source>
</evidence>